<accession>A0A9P7RGV0</accession>
<dbReference type="Proteomes" id="UP000699042">
    <property type="component" value="Unassembled WGS sequence"/>
</dbReference>
<name>A0A9P7RGV0_9PEZI</name>
<dbReference type="EMBL" id="JAESDN010000001">
    <property type="protein sequence ID" value="KAG7058126.1"/>
    <property type="molecule type" value="Genomic_DNA"/>
</dbReference>
<comment type="caution">
    <text evidence="1">The sequence shown here is derived from an EMBL/GenBank/DDBJ whole genome shotgun (WGS) entry which is preliminary data.</text>
</comment>
<keyword evidence="2" id="KW-1185">Reference proteome</keyword>
<protein>
    <submittedName>
        <fullName evidence="1">Uncharacterized protein</fullName>
    </submittedName>
</protein>
<gene>
    <name evidence="1" type="ORF">JMJ77_005504</name>
</gene>
<sequence length="60" mass="6644">MNSVRYWPRAERRCFVVTPPFSRLGHIARAQTSCASSSAGRHCNHPVWSGLANSKLGPMC</sequence>
<evidence type="ECO:0000313" key="2">
    <source>
        <dbReference type="Proteomes" id="UP000699042"/>
    </source>
</evidence>
<organism evidence="1 2">
    <name type="scientific">Colletotrichum scovillei</name>
    <dbReference type="NCBI Taxonomy" id="1209932"/>
    <lineage>
        <taxon>Eukaryota</taxon>
        <taxon>Fungi</taxon>
        <taxon>Dikarya</taxon>
        <taxon>Ascomycota</taxon>
        <taxon>Pezizomycotina</taxon>
        <taxon>Sordariomycetes</taxon>
        <taxon>Hypocreomycetidae</taxon>
        <taxon>Glomerellales</taxon>
        <taxon>Glomerellaceae</taxon>
        <taxon>Colletotrichum</taxon>
        <taxon>Colletotrichum acutatum species complex</taxon>
    </lineage>
</organism>
<proteinExistence type="predicted"/>
<evidence type="ECO:0000313" key="1">
    <source>
        <dbReference type="EMBL" id="KAG7058126.1"/>
    </source>
</evidence>
<dbReference type="AlphaFoldDB" id="A0A9P7RGV0"/>
<reference evidence="1" key="1">
    <citation type="submission" date="2021-05" db="EMBL/GenBank/DDBJ databases">
        <title>Comparative genomics of three Colletotrichum scovillei strains and genetic complementation revealed genes involved fungal growth and virulence on chili pepper.</title>
        <authorList>
            <person name="Hsieh D.-K."/>
            <person name="Chuang S.-C."/>
            <person name="Chen C.-Y."/>
            <person name="Chao Y.-T."/>
            <person name="Lu M.-Y.J."/>
            <person name="Lee M.-H."/>
            <person name="Shih M.-C."/>
        </authorList>
    </citation>
    <scope>NUCLEOTIDE SEQUENCE</scope>
    <source>
        <strain evidence="1">Coll-153</strain>
    </source>
</reference>